<evidence type="ECO:0000313" key="6">
    <source>
        <dbReference type="Proteomes" id="UP000311382"/>
    </source>
</evidence>
<reference evidence="5 6" key="1">
    <citation type="submission" date="2019-03" db="EMBL/GenBank/DDBJ databases">
        <title>Rhodosporidium diobovatum UCD-FST 08-225 genome sequencing, assembly, and annotation.</title>
        <authorList>
            <person name="Fakankun I.U."/>
            <person name="Fristensky B."/>
            <person name="Levin D.B."/>
        </authorList>
    </citation>
    <scope>NUCLEOTIDE SEQUENCE [LARGE SCALE GENOMIC DNA]</scope>
    <source>
        <strain evidence="5 6">UCD-FST 08-225</strain>
    </source>
</reference>
<keyword evidence="6" id="KW-1185">Reference proteome</keyword>
<dbReference type="GO" id="GO:0006751">
    <property type="term" value="P:glutathione catabolic process"/>
    <property type="evidence" value="ECO:0007669"/>
    <property type="project" value="TreeGrafter"/>
</dbReference>
<dbReference type="AlphaFoldDB" id="A0A5C5FZH9"/>
<organism evidence="5 6">
    <name type="scientific">Rhodotorula diobovata</name>
    <dbReference type="NCBI Taxonomy" id="5288"/>
    <lineage>
        <taxon>Eukaryota</taxon>
        <taxon>Fungi</taxon>
        <taxon>Dikarya</taxon>
        <taxon>Basidiomycota</taxon>
        <taxon>Pucciniomycotina</taxon>
        <taxon>Microbotryomycetes</taxon>
        <taxon>Sporidiobolales</taxon>
        <taxon>Sporidiobolaceae</taxon>
        <taxon>Rhodotorula</taxon>
    </lineage>
</organism>
<gene>
    <name evidence="5" type="ORF">DMC30DRAFT_350523</name>
</gene>
<dbReference type="SUPFAM" id="SSF46565">
    <property type="entry name" value="Chaperone J-domain"/>
    <property type="match status" value="1"/>
</dbReference>
<dbReference type="Gene3D" id="3.60.20.10">
    <property type="entry name" value="Glutamine Phosphoribosylpyrophosphate, subunit 1, domain 1"/>
    <property type="match status" value="1"/>
</dbReference>
<dbReference type="OrthoDB" id="14446at2759"/>
<dbReference type="Gene3D" id="1.10.287.110">
    <property type="entry name" value="DnaJ domain"/>
    <property type="match status" value="1"/>
</dbReference>
<feature type="region of interest" description="Disordered" evidence="2">
    <location>
        <begin position="626"/>
        <end position="655"/>
    </location>
</feature>
<name>A0A5C5FZH9_9BASI</name>
<feature type="domain" description="Glutamine amidotransferase type-2" evidence="4">
    <location>
        <begin position="25"/>
        <end position="261"/>
    </location>
</feature>
<dbReference type="InterPro" id="IPR026869">
    <property type="entry name" value="EgtC-like"/>
</dbReference>
<dbReference type="EMBL" id="SOZI01000042">
    <property type="protein sequence ID" value="TNY21484.1"/>
    <property type="molecule type" value="Genomic_DNA"/>
</dbReference>
<feature type="domain" description="J" evidence="3">
    <location>
        <begin position="340"/>
        <end position="422"/>
    </location>
</feature>
<feature type="region of interest" description="Disordered" evidence="2">
    <location>
        <begin position="549"/>
        <end position="571"/>
    </location>
</feature>
<dbReference type="InterPro" id="IPR029055">
    <property type="entry name" value="Ntn_hydrolases_N"/>
</dbReference>
<dbReference type="GO" id="GO:0005737">
    <property type="term" value="C:cytoplasm"/>
    <property type="evidence" value="ECO:0007669"/>
    <property type="project" value="TreeGrafter"/>
</dbReference>
<dbReference type="PANTHER" id="PTHR43187">
    <property type="entry name" value="GLUTAMINE AMIDOTRANSFERASE DUG3-RELATED"/>
    <property type="match status" value="1"/>
</dbReference>
<accession>A0A5C5FZH9</accession>
<dbReference type="STRING" id="5288.A0A5C5FZH9"/>
<dbReference type="CDD" id="cd06257">
    <property type="entry name" value="DnaJ"/>
    <property type="match status" value="1"/>
</dbReference>
<dbReference type="CDD" id="cd01908">
    <property type="entry name" value="YafJ"/>
    <property type="match status" value="1"/>
</dbReference>
<keyword evidence="1" id="KW-0315">Glutamine amidotransferase</keyword>
<evidence type="ECO:0000256" key="2">
    <source>
        <dbReference type="SAM" id="MobiDB-lite"/>
    </source>
</evidence>
<dbReference type="Pfam" id="PF13230">
    <property type="entry name" value="GATase_4"/>
    <property type="match status" value="1"/>
</dbReference>
<sequence>MCRCHNSPVNPAPRDSTRLTPCSSCRLLVVKAEEPIQLAQLLTKPAHSIINQASDSRLRLDAGSINADGFGVGWYPTDTDPGTPGPCVFRSITPAWSNLNLHRLADKIKSGLVFAHVRASTTGALSEENTGCISDFHRIKRRLQGDLSDEFFAVPQGNTDSEWAFACFLEQLSKLVDPKTATIPHATLRQAMLDTVQLLTRYTKDVGADPSLMNFCVSDGTSVVATRYITSASEEAASLFFSTGSTFEEYEPGASEPLTFERADWVEIPSQSCIVITPRNNLLRYPIINEYFQPTATSHRADGYARAKGFRWAKGPPVGSGAAAVEAHNPFPFPRGKDPSPFDIFHFRRDQALSAKDVKARYLQLVKIYHPDRRAAAASSSSSSRKGKGKAAPDADHEFKSIVAAYELLSSPSRRDTYLRTGLGWGSTASYRGGAGSPWSQSTAEYHFRRGRPMTHGRRAAGTYDHWAWSQTWSDPHSPHFRPEDAARGGAGMSSPSGGAGAGTGWEGQGLFARNGVVFLVLAGLTLTVTPLTAWSVVPTVPKGADPFAPGSDGLRMSQLPPGGPEGTGSAWMPRVYDKRHQDAALNLQRARLEARERGPEKRDAIKRRVEEIRRVQAFDRAREVQAVEQGRSGTGHQLATLPAPAPAGAGAGTD</sequence>
<evidence type="ECO:0000259" key="4">
    <source>
        <dbReference type="PROSITE" id="PS51278"/>
    </source>
</evidence>
<feature type="compositionally biased region" description="Low complexity" evidence="2">
    <location>
        <begin position="639"/>
        <end position="649"/>
    </location>
</feature>
<dbReference type="PROSITE" id="PS51278">
    <property type="entry name" value="GATASE_TYPE_2"/>
    <property type="match status" value="1"/>
</dbReference>
<dbReference type="InterPro" id="IPR017932">
    <property type="entry name" value="GATase_2_dom"/>
</dbReference>
<dbReference type="Pfam" id="PF00226">
    <property type="entry name" value="DnaJ"/>
    <property type="match status" value="1"/>
</dbReference>
<dbReference type="GO" id="GO:0061672">
    <property type="term" value="C:glutathione hydrolase complex"/>
    <property type="evidence" value="ECO:0007669"/>
    <property type="project" value="TreeGrafter"/>
</dbReference>
<dbReference type="SMART" id="SM00271">
    <property type="entry name" value="DnaJ"/>
    <property type="match status" value="1"/>
</dbReference>
<evidence type="ECO:0000256" key="1">
    <source>
        <dbReference type="ARBA" id="ARBA00022962"/>
    </source>
</evidence>
<feature type="compositionally biased region" description="Basic and acidic residues" evidence="2">
    <location>
        <begin position="477"/>
        <end position="487"/>
    </location>
</feature>
<keyword evidence="5" id="KW-0378">Hydrolase</keyword>
<dbReference type="InterPro" id="IPR001623">
    <property type="entry name" value="DnaJ_domain"/>
</dbReference>
<comment type="caution">
    <text evidence="5">The sequence shown here is derived from an EMBL/GenBank/DDBJ whole genome shotgun (WGS) entry which is preliminary data.</text>
</comment>
<evidence type="ECO:0000259" key="3">
    <source>
        <dbReference type="PROSITE" id="PS50076"/>
    </source>
</evidence>
<dbReference type="SUPFAM" id="SSF56235">
    <property type="entry name" value="N-terminal nucleophile aminohydrolases (Ntn hydrolases)"/>
    <property type="match status" value="1"/>
</dbReference>
<proteinExistence type="predicted"/>
<dbReference type="InterPro" id="IPR036869">
    <property type="entry name" value="J_dom_sf"/>
</dbReference>
<feature type="region of interest" description="Disordered" evidence="2">
    <location>
        <begin position="475"/>
        <end position="502"/>
    </location>
</feature>
<protein>
    <submittedName>
        <fullName evidence="5">Nucleophile aminohydrolase</fullName>
    </submittedName>
</protein>
<dbReference type="PROSITE" id="PS50076">
    <property type="entry name" value="DNAJ_2"/>
    <property type="match status" value="1"/>
</dbReference>
<dbReference type="PANTHER" id="PTHR43187:SF1">
    <property type="entry name" value="GLUTAMINE AMIDOTRANSFERASE DUG3-RELATED"/>
    <property type="match status" value="1"/>
</dbReference>
<evidence type="ECO:0000313" key="5">
    <source>
        <dbReference type="EMBL" id="TNY21484.1"/>
    </source>
</evidence>
<dbReference type="Proteomes" id="UP000311382">
    <property type="component" value="Unassembled WGS sequence"/>
</dbReference>
<dbReference type="GO" id="GO:0008242">
    <property type="term" value="F:omega peptidase activity"/>
    <property type="evidence" value="ECO:0007669"/>
    <property type="project" value="TreeGrafter"/>
</dbReference>
<dbReference type="InterPro" id="IPR052373">
    <property type="entry name" value="Gamma-glu_amide_hydrolase"/>
</dbReference>